<keyword evidence="2" id="KW-1185">Reference proteome</keyword>
<gene>
    <name evidence="1" type="ORF">BA177_05065</name>
</gene>
<evidence type="ECO:0000313" key="2">
    <source>
        <dbReference type="Proteomes" id="UP000092695"/>
    </source>
</evidence>
<dbReference type="Pfam" id="PF14085">
    <property type="entry name" value="DUF4265"/>
    <property type="match status" value="1"/>
</dbReference>
<evidence type="ECO:0008006" key="3">
    <source>
        <dbReference type="Google" id="ProtNLM"/>
    </source>
</evidence>
<dbReference type="InterPro" id="IPR025361">
    <property type="entry name" value="DUF4265"/>
</dbReference>
<dbReference type="KEGG" id="woc:BA177_05065"/>
<sequence length="146" mass="16747">MVIEQAQEDGTVDVETPWAEHLGGNRYLLRNLPFYAYGVSFEDILRCEPKYEDDTRPYLIEVLEKSGNSTLRIILDESHNTSTRSQAILDQLQDMDCGWEGATSTFIVINVQPQCDFAAVCDYLTEQEVRWEHVDPTYEELYGSDA</sequence>
<accession>A0A193LKP9</accession>
<proteinExistence type="predicted"/>
<evidence type="ECO:0000313" key="1">
    <source>
        <dbReference type="EMBL" id="ANO53011.1"/>
    </source>
</evidence>
<dbReference type="AlphaFoldDB" id="A0A193LKP9"/>
<protein>
    <recommendedName>
        <fullName evidence="3">DUF4265 domain-containing protein</fullName>
    </recommendedName>
</protein>
<dbReference type="Proteomes" id="UP000092695">
    <property type="component" value="Chromosome"/>
</dbReference>
<organism evidence="1 2">
    <name type="scientific">Woeseia oceani</name>
    <dbReference type="NCBI Taxonomy" id="1548547"/>
    <lineage>
        <taxon>Bacteria</taxon>
        <taxon>Pseudomonadati</taxon>
        <taxon>Pseudomonadota</taxon>
        <taxon>Gammaproteobacteria</taxon>
        <taxon>Woeseiales</taxon>
        <taxon>Woeseiaceae</taxon>
        <taxon>Woeseia</taxon>
    </lineage>
</organism>
<dbReference type="EMBL" id="CP016268">
    <property type="protein sequence ID" value="ANO53011.1"/>
    <property type="molecule type" value="Genomic_DNA"/>
</dbReference>
<reference evidence="1 2" key="1">
    <citation type="submission" date="2016-06" db="EMBL/GenBank/DDBJ databases">
        <title>Complete genome sequence of a deep-branching marine Gamma Proteobacterium Woeseia oceani type strain XK5.</title>
        <authorList>
            <person name="Mu D."/>
            <person name="Du Z."/>
        </authorList>
    </citation>
    <scope>NUCLEOTIDE SEQUENCE [LARGE SCALE GENOMIC DNA]</scope>
    <source>
        <strain evidence="1 2">XK5</strain>
    </source>
</reference>
<name>A0A193LKP9_9GAMM</name>